<evidence type="ECO:0000313" key="2">
    <source>
        <dbReference type="Proteomes" id="UP000253426"/>
    </source>
</evidence>
<dbReference type="EMBL" id="QNRR01000003">
    <property type="protein sequence ID" value="RBP45355.1"/>
    <property type="molecule type" value="Genomic_DNA"/>
</dbReference>
<sequence length="172" mass="19264">MLQPMNAHPSLFMLVVVASVYWGDFRPLLGTEPARAKAVAIEVTYTDLEKHPENYVGKLVTIVCFARTSPFGGTELFEKLAGAVNEDHEPVGRFVTVKDMTFALAPTPPKIPVWCKASGVFTPNLDLKKRPETQWLGILERIERLDLMPLSEEMIYDAYAEIREKKAASKAK</sequence>
<reference evidence="1 2" key="1">
    <citation type="submission" date="2018-06" db="EMBL/GenBank/DDBJ databases">
        <title>Genomic Encyclopedia of Type Strains, Phase IV (KMG-IV): sequencing the most valuable type-strain genomes for metagenomic binning, comparative biology and taxonomic classification.</title>
        <authorList>
            <person name="Goeker M."/>
        </authorList>
    </citation>
    <scope>NUCLEOTIDE SEQUENCE [LARGE SCALE GENOMIC DNA]</scope>
    <source>
        <strain evidence="1 2">DSM 25532</strain>
    </source>
</reference>
<proteinExistence type="predicted"/>
<dbReference type="Proteomes" id="UP000253426">
    <property type="component" value="Unassembled WGS sequence"/>
</dbReference>
<protein>
    <submittedName>
        <fullName evidence="1">Uncharacterized protein</fullName>
    </submittedName>
</protein>
<comment type="caution">
    <text evidence="1">The sequence shown here is derived from an EMBL/GenBank/DDBJ whole genome shotgun (WGS) entry which is preliminary data.</text>
</comment>
<name>A0A366HPD3_9BACT</name>
<accession>A0A366HPD3</accession>
<dbReference type="AlphaFoldDB" id="A0A366HPD3"/>
<keyword evidence="2" id="KW-1185">Reference proteome</keyword>
<gene>
    <name evidence="1" type="ORF">DES53_103353</name>
</gene>
<evidence type="ECO:0000313" key="1">
    <source>
        <dbReference type="EMBL" id="RBP45355.1"/>
    </source>
</evidence>
<organism evidence="1 2">
    <name type="scientific">Roseimicrobium gellanilyticum</name>
    <dbReference type="NCBI Taxonomy" id="748857"/>
    <lineage>
        <taxon>Bacteria</taxon>
        <taxon>Pseudomonadati</taxon>
        <taxon>Verrucomicrobiota</taxon>
        <taxon>Verrucomicrobiia</taxon>
        <taxon>Verrucomicrobiales</taxon>
        <taxon>Verrucomicrobiaceae</taxon>
        <taxon>Roseimicrobium</taxon>
    </lineage>
</organism>